<evidence type="ECO:0000313" key="1">
    <source>
        <dbReference type="EMBL" id="AUG99562.1"/>
    </source>
</evidence>
<dbReference type="Proteomes" id="UP000017700">
    <property type="component" value="Chromosome"/>
</dbReference>
<dbReference type="STRING" id="104623.Ser39006_04357"/>
<evidence type="ECO:0000313" key="4">
    <source>
        <dbReference type="Proteomes" id="UP000233778"/>
    </source>
</evidence>
<reference evidence="1 4" key="3">
    <citation type="submission" date="2017-11" db="EMBL/GenBank/DDBJ databases">
        <title>Complete genome sequence of Serratia sp. ATCC 39006 LacA.</title>
        <authorList>
            <person name="Hampton H.G."/>
            <person name="Jackson S.A."/>
            <person name="Jauregui R."/>
            <person name="Poulter G.T.M."/>
            <person name="Salmond G.P.C."/>
            <person name="Fineran P.C."/>
        </authorList>
    </citation>
    <scope>NUCLEOTIDE SEQUENCE [LARGE SCALE GENOMIC DNA]</scope>
    <source>
        <strain evidence="1 4">ATCC 39006</strain>
    </source>
</reference>
<sequence>MQAGNDDLFEWLGERMLPGVDRLEICWQTRYTPIIIIGARSRAIHRLLNPERSDDDYLEKPFPMLSKVFSYLSLLDQVWGYQHEGYEHTVNTLVKIPQVESGISSA</sequence>
<reference evidence="2 3" key="1">
    <citation type="journal article" date="2013" name="Genome Announc.">
        <title>Draft genome sequence of Serratia sp. strain ATCC 39006, a model bacterium for analysis of the biosynthesis and regulation of prodigiosin, a carbapenem, and gas vesicles.</title>
        <authorList>
            <person name="Fineran P.C."/>
            <person name="Iglesias Cans M.C."/>
            <person name="Ramsay J.P."/>
            <person name="Wilf N.M."/>
            <person name="Cossyleon D."/>
            <person name="McNeil M.B."/>
            <person name="Williamson N.R."/>
            <person name="Monson R.E."/>
            <person name="Becher S.A."/>
            <person name="Stanton J.A."/>
            <person name="Brugger K."/>
            <person name="Brown S.D."/>
            <person name="Salmond G.P."/>
        </authorList>
    </citation>
    <scope>NUCLEOTIDE SEQUENCE [LARGE SCALE GENOMIC DNA]</scope>
    <source>
        <strain evidence="2">ATCC 39006</strain>
        <strain evidence="3">ATCC 39006 / SC 11482</strain>
    </source>
</reference>
<dbReference type="Proteomes" id="UP000233778">
    <property type="component" value="Chromosome"/>
</dbReference>
<reference evidence="2" key="2">
    <citation type="submission" date="2013-09" db="EMBL/GenBank/DDBJ databases">
        <authorList>
            <person name="Wang G."/>
            <person name="Yang Y."/>
            <person name="Su Y."/>
        </authorList>
    </citation>
    <scope>NUCLEOTIDE SEQUENCE</scope>
    <source>
        <strain evidence="2">ATCC 39006</strain>
    </source>
</reference>
<dbReference type="KEGG" id="serq:CWC46_06860"/>
<dbReference type="SUPFAM" id="SSF52172">
    <property type="entry name" value="CheY-like"/>
    <property type="match status" value="1"/>
</dbReference>
<organism evidence="2 3">
    <name type="scientific">Serratia sp. (strain ATCC 39006)</name>
    <name type="common">Prodigiosinella confusarubida</name>
    <dbReference type="NCBI Taxonomy" id="104623"/>
    <lineage>
        <taxon>Bacteria</taxon>
        <taxon>Pseudomonadati</taxon>
        <taxon>Pseudomonadota</taxon>
        <taxon>Gammaproteobacteria</taxon>
        <taxon>Enterobacterales</taxon>
        <taxon>Pectobacteriaceae</taxon>
        <taxon>Prodigiosinella</taxon>
    </lineage>
</organism>
<dbReference type="InterPro" id="IPR011006">
    <property type="entry name" value="CheY-like_superfamily"/>
</dbReference>
<dbReference type="KEGG" id="sera:Ser39006_006865"/>
<keyword evidence="3" id="KW-1185">Reference proteome</keyword>
<reference evidence="2" key="4">
    <citation type="submission" date="2017-11" db="EMBL/GenBank/DDBJ databases">
        <title>Complete genome sequence of Serratia sp. ATCC 39006.</title>
        <authorList>
            <person name="Hampton H.G."/>
            <person name="Jackson S.A."/>
            <person name="Jauregui R."/>
            <person name="Poulter G.T.M."/>
            <person name="Salmond G.P.C."/>
            <person name="Fineran P.C."/>
        </authorList>
    </citation>
    <scope>NUCLEOTIDE SEQUENCE</scope>
    <source>
        <strain evidence="2">ATCC 39006</strain>
    </source>
</reference>
<evidence type="ECO:0000313" key="2">
    <source>
        <dbReference type="EMBL" id="AUH03880.1"/>
    </source>
</evidence>
<gene>
    <name evidence="1" type="ORF">CWC46_06860</name>
    <name evidence="2" type="ORF">Ser39006_006865</name>
</gene>
<proteinExistence type="predicted"/>
<dbReference type="AlphaFoldDB" id="A0A2I5TH54"/>
<name>A0A2I5TH54_SERS3</name>
<evidence type="ECO:0008006" key="5">
    <source>
        <dbReference type="Google" id="ProtNLM"/>
    </source>
</evidence>
<evidence type="ECO:0000313" key="3">
    <source>
        <dbReference type="Proteomes" id="UP000017700"/>
    </source>
</evidence>
<dbReference type="EMBL" id="CP025085">
    <property type="protein sequence ID" value="AUG99562.1"/>
    <property type="molecule type" value="Genomic_DNA"/>
</dbReference>
<protein>
    <recommendedName>
        <fullName evidence="5">Response regulatory domain-containing protein</fullName>
    </recommendedName>
</protein>
<accession>A0A2I5TH54</accession>
<dbReference type="EMBL" id="CP025084">
    <property type="protein sequence ID" value="AUH03880.1"/>
    <property type="molecule type" value="Genomic_DNA"/>
</dbReference>